<evidence type="ECO:0000313" key="1">
    <source>
        <dbReference type="EMBL" id="NMN02742.1"/>
    </source>
</evidence>
<dbReference type="RefSeq" id="WP_172146908.1">
    <property type="nucleotide sequence ID" value="NZ_JAAIIJ010000027.1"/>
</dbReference>
<proteinExistence type="predicted"/>
<sequence length="117" mass="12928">MVTWARDVGRGDVLLHRGADERVGCRWVQDKRDGEGFQPVDLRDWTAVFSMTVPDGTSVYSRSCSTTSDGYAVAEIPASAFEADAWSARPVGDWRIDATGPGGRRELLGWGHWTLDQ</sequence>
<keyword evidence="2" id="KW-1185">Reference proteome</keyword>
<dbReference type="EMBL" id="JAAIIJ010000027">
    <property type="protein sequence ID" value="NMN02742.1"/>
    <property type="molecule type" value="Genomic_DNA"/>
</dbReference>
<dbReference type="Proteomes" id="UP000553756">
    <property type="component" value="Unassembled WGS sequence"/>
</dbReference>
<gene>
    <name evidence="1" type="ORF">G1C94_1364</name>
</gene>
<protein>
    <submittedName>
        <fullName evidence="1">Uncharacterized protein</fullName>
    </submittedName>
</protein>
<comment type="caution">
    <text evidence="1">The sequence shown here is derived from an EMBL/GenBank/DDBJ whole genome shotgun (WGS) entry which is preliminary data.</text>
</comment>
<reference evidence="1 2" key="1">
    <citation type="submission" date="2020-02" db="EMBL/GenBank/DDBJ databases">
        <title>Characterization of phylogenetic diversity of novel bifidobacterial species isolated in Czech ZOOs.</title>
        <authorList>
            <person name="Lugli G.A."/>
            <person name="Vera N.B."/>
            <person name="Ventura M."/>
        </authorList>
    </citation>
    <scope>NUCLEOTIDE SEQUENCE [LARGE SCALE GENOMIC DNA]</scope>
    <source>
        <strain evidence="1 2">DSM 109963</strain>
    </source>
</reference>
<organism evidence="1 2">
    <name type="scientific">Bifidobacterium panos</name>
    <dbReference type="NCBI Taxonomy" id="2675321"/>
    <lineage>
        <taxon>Bacteria</taxon>
        <taxon>Bacillati</taxon>
        <taxon>Actinomycetota</taxon>
        <taxon>Actinomycetes</taxon>
        <taxon>Bifidobacteriales</taxon>
        <taxon>Bifidobacteriaceae</taxon>
        <taxon>Bifidobacterium</taxon>
    </lineage>
</organism>
<name>A0ABX1SZY3_9BIFI</name>
<evidence type="ECO:0000313" key="2">
    <source>
        <dbReference type="Proteomes" id="UP000553756"/>
    </source>
</evidence>
<accession>A0ABX1SZY3</accession>